<evidence type="ECO:0000313" key="1">
    <source>
        <dbReference type="EMBL" id="KAK7800145.1"/>
    </source>
</evidence>
<dbReference type="EMBL" id="JBBHLL010000570">
    <property type="protein sequence ID" value="KAK7800145.1"/>
    <property type="molecule type" value="Genomic_DNA"/>
</dbReference>
<comment type="caution">
    <text evidence="1">The sequence shown here is derived from an EMBL/GenBank/DDBJ whole genome shotgun (WGS) entry which is preliminary data.</text>
</comment>
<proteinExistence type="predicted"/>
<organism evidence="1 2">
    <name type="scientific">Myodes glareolus</name>
    <name type="common">Bank vole</name>
    <name type="synonym">Clethrionomys glareolus</name>
    <dbReference type="NCBI Taxonomy" id="447135"/>
    <lineage>
        <taxon>Eukaryota</taxon>
        <taxon>Metazoa</taxon>
        <taxon>Chordata</taxon>
        <taxon>Craniata</taxon>
        <taxon>Vertebrata</taxon>
        <taxon>Euteleostomi</taxon>
        <taxon>Mammalia</taxon>
        <taxon>Eutheria</taxon>
        <taxon>Euarchontoglires</taxon>
        <taxon>Glires</taxon>
        <taxon>Rodentia</taxon>
        <taxon>Myomorpha</taxon>
        <taxon>Muroidea</taxon>
        <taxon>Cricetidae</taxon>
        <taxon>Arvicolinae</taxon>
        <taxon>Myodes</taxon>
    </lineage>
</organism>
<sequence>MDLGGTDKAKQHFMRVAKHPEDKTLSLRQKHAEETSEGIAKCKCADGPPLGSVVWQQQDRQSFVL</sequence>
<accession>A0AAW0HF86</accession>
<keyword evidence="2" id="KW-1185">Reference proteome</keyword>
<protein>
    <submittedName>
        <fullName evidence="1">Uncharacterized protein</fullName>
    </submittedName>
</protein>
<reference evidence="1 2" key="1">
    <citation type="journal article" date="2023" name="bioRxiv">
        <title>Conserved and derived expression patterns and positive selection on dental genes reveal complex evolutionary context of ever-growing rodent molars.</title>
        <authorList>
            <person name="Calamari Z.T."/>
            <person name="Song A."/>
            <person name="Cohen E."/>
            <person name="Akter M."/>
            <person name="Roy R.D."/>
            <person name="Hallikas O."/>
            <person name="Christensen M.M."/>
            <person name="Li P."/>
            <person name="Marangoni P."/>
            <person name="Jernvall J."/>
            <person name="Klein O.D."/>
        </authorList>
    </citation>
    <scope>NUCLEOTIDE SEQUENCE [LARGE SCALE GENOMIC DNA]</scope>
    <source>
        <strain evidence="1">V071</strain>
    </source>
</reference>
<dbReference type="AlphaFoldDB" id="A0AAW0HF86"/>
<gene>
    <name evidence="1" type="ORF">U0070_012569</name>
</gene>
<name>A0AAW0HF86_MYOGA</name>
<evidence type="ECO:0000313" key="2">
    <source>
        <dbReference type="Proteomes" id="UP001488838"/>
    </source>
</evidence>
<dbReference type="Proteomes" id="UP001488838">
    <property type="component" value="Unassembled WGS sequence"/>
</dbReference>